<evidence type="ECO:0000313" key="1">
    <source>
        <dbReference type="EMBL" id="MBX65781.1"/>
    </source>
</evidence>
<name>A0A2P2QFL4_RHIMU</name>
<accession>A0A2P2QFL4</accession>
<protein>
    <submittedName>
        <fullName evidence="1">Uncharacterized protein</fullName>
    </submittedName>
</protein>
<sequence>MSCLILTGFEEKGIRKS</sequence>
<dbReference type="EMBL" id="GGEC01085297">
    <property type="protein sequence ID" value="MBX65781.1"/>
    <property type="molecule type" value="Transcribed_RNA"/>
</dbReference>
<organism evidence="1">
    <name type="scientific">Rhizophora mucronata</name>
    <name type="common">Asiatic mangrove</name>
    <dbReference type="NCBI Taxonomy" id="61149"/>
    <lineage>
        <taxon>Eukaryota</taxon>
        <taxon>Viridiplantae</taxon>
        <taxon>Streptophyta</taxon>
        <taxon>Embryophyta</taxon>
        <taxon>Tracheophyta</taxon>
        <taxon>Spermatophyta</taxon>
        <taxon>Magnoliopsida</taxon>
        <taxon>eudicotyledons</taxon>
        <taxon>Gunneridae</taxon>
        <taxon>Pentapetalae</taxon>
        <taxon>rosids</taxon>
        <taxon>fabids</taxon>
        <taxon>Malpighiales</taxon>
        <taxon>Rhizophoraceae</taxon>
        <taxon>Rhizophora</taxon>
    </lineage>
</organism>
<reference evidence="1" key="1">
    <citation type="submission" date="2018-02" db="EMBL/GenBank/DDBJ databases">
        <title>Rhizophora mucronata_Transcriptome.</title>
        <authorList>
            <person name="Meera S.P."/>
            <person name="Sreeshan A."/>
            <person name="Augustine A."/>
        </authorList>
    </citation>
    <scope>NUCLEOTIDE SEQUENCE</scope>
    <source>
        <tissue evidence="1">Leaf</tissue>
    </source>
</reference>
<dbReference type="AlphaFoldDB" id="A0A2P2QFL4"/>
<proteinExistence type="predicted"/>